<protein>
    <submittedName>
        <fullName evidence="1">Uncharacterized protein</fullName>
    </submittedName>
</protein>
<proteinExistence type="predicted"/>
<sequence length="279" mass="31712">MQTRVYEMDAKAEAAAVGAKTPEGSPRDLPEVVFIIARHVKSASTKPLWEHSYASIRRVHPDAPILIIDDRSTYPPGDTAGGAPLTNCTVVASEHPQRGELLPYYYFHKLRPARKAVVVHDSVFVNRPLDVAGVTTHRFLWHFTTHQWDEDRHVLPVLAKCKNGARLCALYKDKKSWLGCFGAMSIVTWDFLHRIDETYNFFDTLLPAIVGRPSRMWFERIYAVACVSLDAQRASVSGDVFAWIEKEGLRWGQSYAAYLRSPRRLQYDALPLMKVWAGR</sequence>
<name>A0A481YVP2_9VIRU</name>
<evidence type="ECO:0000313" key="1">
    <source>
        <dbReference type="EMBL" id="QBK86971.1"/>
    </source>
</evidence>
<dbReference type="EMBL" id="MK500339">
    <property type="protein sequence ID" value="QBK86971.1"/>
    <property type="molecule type" value="Genomic_DNA"/>
</dbReference>
<reference evidence="1" key="1">
    <citation type="journal article" date="2019" name="MBio">
        <title>Virus Genomes from Deep Sea Sediments Expand the Ocean Megavirome and Support Independent Origins of Viral Gigantism.</title>
        <authorList>
            <person name="Backstrom D."/>
            <person name="Yutin N."/>
            <person name="Jorgensen S.L."/>
            <person name="Dharamshi J."/>
            <person name="Homa F."/>
            <person name="Zaremba-Niedwiedzka K."/>
            <person name="Spang A."/>
            <person name="Wolf Y.I."/>
            <person name="Koonin E.V."/>
            <person name="Ettema T.J."/>
        </authorList>
    </citation>
    <scope>NUCLEOTIDE SEQUENCE</scope>
</reference>
<accession>A0A481YVP2</accession>
<gene>
    <name evidence="1" type="ORF">LCMAC103_03130</name>
</gene>
<organism evidence="1">
    <name type="scientific">Marseillevirus LCMAC103</name>
    <dbReference type="NCBI Taxonomy" id="2506604"/>
    <lineage>
        <taxon>Viruses</taxon>
        <taxon>Varidnaviria</taxon>
        <taxon>Bamfordvirae</taxon>
        <taxon>Nucleocytoviricota</taxon>
        <taxon>Megaviricetes</taxon>
        <taxon>Pimascovirales</taxon>
        <taxon>Pimascovirales incertae sedis</taxon>
        <taxon>Marseilleviridae</taxon>
    </lineage>
</organism>